<evidence type="ECO:0000313" key="1">
    <source>
        <dbReference type="EMBL" id="ORY58757.1"/>
    </source>
</evidence>
<dbReference type="AlphaFoldDB" id="A0A1Y2DHN1"/>
<name>A0A1Y2DHN1_9PEZI</name>
<dbReference type="RefSeq" id="XP_040711569.1">
    <property type="nucleotide sequence ID" value="XM_040865565.1"/>
</dbReference>
<reference evidence="1 2" key="1">
    <citation type="submission" date="2016-07" db="EMBL/GenBank/DDBJ databases">
        <title>Pervasive Adenine N6-methylation of Active Genes in Fungi.</title>
        <authorList>
            <consortium name="DOE Joint Genome Institute"/>
            <person name="Mondo S.J."/>
            <person name="Dannebaum R.O."/>
            <person name="Kuo R.C."/>
            <person name="Labutti K."/>
            <person name="Haridas S."/>
            <person name="Kuo A."/>
            <person name="Salamov A."/>
            <person name="Ahrendt S.R."/>
            <person name="Lipzen A."/>
            <person name="Sullivan W."/>
            <person name="Andreopoulos W.B."/>
            <person name="Clum A."/>
            <person name="Lindquist E."/>
            <person name="Daum C."/>
            <person name="Ramamoorthy G.K."/>
            <person name="Gryganskyi A."/>
            <person name="Culley D."/>
            <person name="Magnuson J.K."/>
            <person name="James T.Y."/>
            <person name="O'Malley M.A."/>
            <person name="Stajich J.E."/>
            <person name="Spatafora J.W."/>
            <person name="Visel A."/>
            <person name="Grigoriev I.V."/>
        </authorList>
    </citation>
    <scope>NUCLEOTIDE SEQUENCE [LARGE SCALE GENOMIC DNA]</scope>
    <source>
        <strain evidence="1 2">CBS 129021</strain>
    </source>
</reference>
<sequence>MPEICKPNGWQSLFSCTLPAAASTCYQSFSVPPAVGLSLGLLGIQRSKPNWPALEWPLCAPCIRGRHRKTRPSLACS</sequence>
<dbReference type="InParanoid" id="A0A1Y2DHN1"/>
<organism evidence="1 2">
    <name type="scientific">Pseudomassariella vexata</name>
    <dbReference type="NCBI Taxonomy" id="1141098"/>
    <lineage>
        <taxon>Eukaryota</taxon>
        <taxon>Fungi</taxon>
        <taxon>Dikarya</taxon>
        <taxon>Ascomycota</taxon>
        <taxon>Pezizomycotina</taxon>
        <taxon>Sordariomycetes</taxon>
        <taxon>Xylariomycetidae</taxon>
        <taxon>Amphisphaeriales</taxon>
        <taxon>Pseudomassariaceae</taxon>
        <taxon>Pseudomassariella</taxon>
    </lineage>
</organism>
<evidence type="ECO:0000313" key="2">
    <source>
        <dbReference type="Proteomes" id="UP000193689"/>
    </source>
</evidence>
<keyword evidence="2" id="KW-1185">Reference proteome</keyword>
<accession>A0A1Y2DHN1</accession>
<dbReference type="GeneID" id="63781777"/>
<dbReference type="EMBL" id="MCFJ01000015">
    <property type="protein sequence ID" value="ORY58757.1"/>
    <property type="molecule type" value="Genomic_DNA"/>
</dbReference>
<gene>
    <name evidence="1" type="ORF">BCR38DRAFT_69467</name>
</gene>
<proteinExistence type="predicted"/>
<protein>
    <submittedName>
        <fullName evidence="1">Uncharacterized protein</fullName>
    </submittedName>
</protein>
<dbReference type="Proteomes" id="UP000193689">
    <property type="component" value="Unassembled WGS sequence"/>
</dbReference>
<comment type="caution">
    <text evidence="1">The sequence shown here is derived from an EMBL/GenBank/DDBJ whole genome shotgun (WGS) entry which is preliminary data.</text>
</comment>